<proteinExistence type="predicted"/>
<dbReference type="EMBL" id="JAHHUM010002490">
    <property type="protein sequence ID" value="KAK5603346.1"/>
    <property type="molecule type" value="Genomic_DNA"/>
</dbReference>
<feature type="compositionally biased region" description="Low complexity" evidence="1">
    <location>
        <begin position="11"/>
        <end position="26"/>
    </location>
</feature>
<feature type="compositionally biased region" description="Basic and acidic residues" evidence="1">
    <location>
        <begin position="1"/>
        <end position="10"/>
    </location>
</feature>
<dbReference type="Proteomes" id="UP001311232">
    <property type="component" value="Unassembled WGS sequence"/>
</dbReference>
<keyword evidence="2" id="KW-0812">Transmembrane</keyword>
<organism evidence="3 4">
    <name type="scientific">Crenichthys baileyi</name>
    <name type="common">White River springfish</name>
    <dbReference type="NCBI Taxonomy" id="28760"/>
    <lineage>
        <taxon>Eukaryota</taxon>
        <taxon>Metazoa</taxon>
        <taxon>Chordata</taxon>
        <taxon>Craniata</taxon>
        <taxon>Vertebrata</taxon>
        <taxon>Euteleostomi</taxon>
        <taxon>Actinopterygii</taxon>
        <taxon>Neopterygii</taxon>
        <taxon>Teleostei</taxon>
        <taxon>Neoteleostei</taxon>
        <taxon>Acanthomorphata</taxon>
        <taxon>Ovalentaria</taxon>
        <taxon>Atherinomorphae</taxon>
        <taxon>Cyprinodontiformes</taxon>
        <taxon>Goodeidae</taxon>
        <taxon>Crenichthys</taxon>
    </lineage>
</organism>
<keyword evidence="2" id="KW-0472">Membrane</keyword>
<feature type="transmembrane region" description="Helical" evidence="2">
    <location>
        <begin position="56"/>
        <end position="75"/>
    </location>
</feature>
<dbReference type="InterPro" id="IPR051634">
    <property type="entry name" value="Extended_Synaptotagmin"/>
</dbReference>
<protein>
    <submittedName>
        <fullName evidence="3">Uncharacterized protein</fullName>
    </submittedName>
</protein>
<comment type="caution">
    <text evidence="3">The sequence shown here is derived from an EMBL/GenBank/DDBJ whole genome shotgun (WGS) entry which is preliminary data.</text>
</comment>
<dbReference type="GO" id="GO:0035091">
    <property type="term" value="F:phosphatidylinositol binding"/>
    <property type="evidence" value="ECO:0007669"/>
    <property type="project" value="TreeGrafter"/>
</dbReference>
<evidence type="ECO:0000313" key="4">
    <source>
        <dbReference type="Proteomes" id="UP001311232"/>
    </source>
</evidence>
<evidence type="ECO:0000256" key="1">
    <source>
        <dbReference type="SAM" id="MobiDB-lite"/>
    </source>
</evidence>
<dbReference type="GO" id="GO:0005544">
    <property type="term" value="F:calcium-dependent phospholipid binding"/>
    <property type="evidence" value="ECO:0007669"/>
    <property type="project" value="TreeGrafter"/>
</dbReference>
<name>A0AAV9R0R2_9TELE</name>
<dbReference type="AlphaFoldDB" id="A0AAV9R0R2"/>
<accession>A0AAV9R0R2</accession>
<dbReference type="PANTHER" id="PTHR45761:SF3">
    <property type="entry name" value="EXTENDED SYNAPTOTAGMIN-1"/>
    <property type="match status" value="1"/>
</dbReference>
<dbReference type="GO" id="GO:0005509">
    <property type="term" value="F:calcium ion binding"/>
    <property type="evidence" value="ECO:0007669"/>
    <property type="project" value="TreeGrafter"/>
</dbReference>
<feature type="region of interest" description="Disordered" evidence="1">
    <location>
        <begin position="1"/>
        <end position="30"/>
    </location>
</feature>
<dbReference type="PANTHER" id="PTHR45761">
    <property type="entry name" value="EXTENDED SYNAPTOTAGMIN-LIKE PROTEIN 2, ISOFORM C"/>
    <property type="match status" value="1"/>
</dbReference>
<dbReference type="GO" id="GO:0031210">
    <property type="term" value="F:phosphatidylcholine binding"/>
    <property type="evidence" value="ECO:0007669"/>
    <property type="project" value="TreeGrafter"/>
</dbReference>
<dbReference type="GO" id="GO:0008429">
    <property type="term" value="F:phosphatidylethanolamine binding"/>
    <property type="evidence" value="ECO:0007669"/>
    <property type="project" value="TreeGrafter"/>
</dbReference>
<reference evidence="3 4" key="1">
    <citation type="submission" date="2021-06" db="EMBL/GenBank/DDBJ databases">
        <authorList>
            <person name="Palmer J.M."/>
        </authorList>
    </citation>
    <scope>NUCLEOTIDE SEQUENCE [LARGE SCALE GENOMIC DNA]</scope>
    <source>
        <strain evidence="3 4">MEX-2019</strain>
        <tissue evidence="3">Muscle</tissue>
    </source>
</reference>
<keyword evidence="2" id="KW-1133">Transmembrane helix</keyword>
<dbReference type="GO" id="GO:0005789">
    <property type="term" value="C:endoplasmic reticulum membrane"/>
    <property type="evidence" value="ECO:0007669"/>
    <property type="project" value="TreeGrafter"/>
</dbReference>
<keyword evidence="4" id="KW-1185">Reference proteome</keyword>
<gene>
    <name evidence="3" type="ORF">CRENBAI_009485</name>
</gene>
<sequence length="140" mass="15354">MHTADGDPDKSSGTAPAAAAAAAPGSPSQPPGERAISVLWSFGKCLAALLPVYLAGYYGFSISFLLLGLMIYMGYKHGRLEKEMRLKSSMYLLENEREFTTQKLFRSRRDLPPWLMTFLGSENKMSTAVIKTTISGKIVE</sequence>
<evidence type="ECO:0000256" key="2">
    <source>
        <dbReference type="SAM" id="Phobius"/>
    </source>
</evidence>
<evidence type="ECO:0000313" key="3">
    <source>
        <dbReference type="EMBL" id="KAK5603346.1"/>
    </source>
</evidence>